<feature type="region of interest" description="Disordered" evidence="5">
    <location>
        <begin position="102"/>
        <end position="156"/>
    </location>
</feature>
<dbReference type="Pfam" id="PF00628">
    <property type="entry name" value="PHD"/>
    <property type="match status" value="2"/>
</dbReference>
<dbReference type="InterPro" id="IPR013083">
    <property type="entry name" value="Znf_RING/FYVE/PHD"/>
</dbReference>
<dbReference type="CDD" id="cd15534">
    <property type="entry name" value="PHD2_PHF12_Rco1"/>
    <property type="match status" value="1"/>
</dbReference>
<reference evidence="7" key="3">
    <citation type="submission" date="2024-01" db="EMBL/GenBank/DDBJ databases">
        <authorList>
            <person name="Coelho M.A."/>
            <person name="David-Palma M."/>
            <person name="Shea T."/>
            <person name="Sun S."/>
            <person name="Cuomo C.A."/>
            <person name="Heitman J."/>
        </authorList>
    </citation>
    <scope>NUCLEOTIDE SEQUENCE</scope>
    <source>
        <strain evidence="7">CBS 7841</strain>
    </source>
</reference>
<reference evidence="7" key="1">
    <citation type="submission" date="2016-06" db="EMBL/GenBank/DDBJ databases">
        <authorList>
            <person name="Cuomo C."/>
            <person name="Litvintseva A."/>
            <person name="Heitman J."/>
            <person name="Chen Y."/>
            <person name="Sun S."/>
            <person name="Springer D."/>
            <person name="Dromer F."/>
            <person name="Young S."/>
            <person name="Zeng Q."/>
            <person name="Chapman S."/>
            <person name="Gujja S."/>
            <person name="Saif S."/>
            <person name="Birren B."/>
        </authorList>
    </citation>
    <scope>NUCLEOTIDE SEQUENCE</scope>
    <source>
        <strain evidence="7">CBS 7841</strain>
    </source>
</reference>
<evidence type="ECO:0000313" key="8">
    <source>
        <dbReference type="Proteomes" id="UP000094043"/>
    </source>
</evidence>
<dbReference type="Gene3D" id="3.30.40.10">
    <property type="entry name" value="Zinc/RING finger domain, C3HC4 (zinc finger)"/>
    <property type="match status" value="2"/>
</dbReference>
<dbReference type="RefSeq" id="XP_066066996.1">
    <property type="nucleotide sequence ID" value="XM_066210899.1"/>
</dbReference>
<dbReference type="EMBL" id="CP143785">
    <property type="protein sequence ID" value="WVN86296.1"/>
    <property type="molecule type" value="Genomic_DNA"/>
</dbReference>
<dbReference type="InterPro" id="IPR019786">
    <property type="entry name" value="Zinc_finger_PHD-type_CS"/>
</dbReference>
<keyword evidence="3" id="KW-0862">Zinc</keyword>
<feature type="domain" description="PHD-type" evidence="6">
    <location>
        <begin position="160"/>
        <end position="210"/>
    </location>
</feature>
<dbReference type="InterPro" id="IPR011011">
    <property type="entry name" value="Znf_FYVE_PHD"/>
</dbReference>
<accession>A0AAJ8M075</accession>
<evidence type="ECO:0000256" key="4">
    <source>
        <dbReference type="PROSITE-ProRule" id="PRU00146"/>
    </source>
</evidence>
<dbReference type="Proteomes" id="UP000094043">
    <property type="component" value="Chromosome 2"/>
</dbReference>
<evidence type="ECO:0000256" key="1">
    <source>
        <dbReference type="ARBA" id="ARBA00022723"/>
    </source>
</evidence>
<gene>
    <name evidence="7" type="ORF">L203_101459</name>
</gene>
<dbReference type="PANTHER" id="PTHR47636:SF1">
    <property type="entry name" value="TRANSCRIPTIONAL REGULATORY PROTEIN RCO1"/>
    <property type="match status" value="1"/>
</dbReference>
<feature type="region of interest" description="Disordered" evidence="5">
    <location>
        <begin position="1"/>
        <end position="82"/>
    </location>
</feature>
<dbReference type="PROSITE" id="PS50016">
    <property type="entry name" value="ZF_PHD_2"/>
    <property type="match status" value="1"/>
</dbReference>
<evidence type="ECO:0000313" key="7">
    <source>
        <dbReference type="EMBL" id="WVN86296.1"/>
    </source>
</evidence>
<keyword evidence="1" id="KW-0479">Metal-binding</keyword>
<dbReference type="AlphaFoldDB" id="A0AAJ8M075"/>
<reference evidence="7" key="2">
    <citation type="journal article" date="2022" name="Elife">
        <title>Obligate sexual reproduction of a homothallic fungus closely related to the Cryptococcus pathogenic species complex.</title>
        <authorList>
            <person name="Passer A.R."/>
            <person name="Clancey S.A."/>
            <person name="Shea T."/>
            <person name="David-Palma M."/>
            <person name="Averette A.F."/>
            <person name="Boekhout T."/>
            <person name="Porcel B.M."/>
            <person name="Nowrousian M."/>
            <person name="Cuomo C.A."/>
            <person name="Sun S."/>
            <person name="Heitman J."/>
            <person name="Coelho M.A."/>
        </authorList>
    </citation>
    <scope>NUCLEOTIDE SEQUENCE</scope>
    <source>
        <strain evidence="7">CBS 7841</strain>
    </source>
</reference>
<sequence length="510" mass="56868">MSPVAGEFGRERPSLMGQPTESIHVSINLKKRKYSDGPRLTTQRKGKTPAGSLSILAPPPADHLPEALQHGMPSKTASPAPTSELVMASDADSIRREAAAGYESRLRARQPGNVKKENGQRTGVSASGRDVRIGGSARQTAQPKKDTKGKGKSEAVQPNQDFCSACRGIGRFLCCDGCPRSFHFMCLEPPLRLDELPSEEMWLCKECRAEKAIEERGTPPRDKAIPAIPAVFRALCKKIDEENPEQFKLPTDVRKFFAGVTTGANGEYLDAREARLKIDRKGFLEDRDPFRLRDGRQKKIECFHCGGTALPKHTTIADPAATWRQIVSCDYCPLSFHLDCLNPPLTIMPSAGRKWMCPNHPDHVMPRRRTLAENLTIMDVDSRGQWNNGNIVIAPVSEGSAESEVDFDDMIINRKRYRVPEKVIRLDFWDKLRKVKALRNSIHAKLEESEQREQSESHVNSDMEELNAAAMMMALAFSRHTPAMSSVQAPFKAETCSQDRIDKQVKIDGI</sequence>
<proteinExistence type="predicted"/>
<evidence type="ECO:0000256" key="5">
    <source>
        <dbReference type="SAM" id="MobiDB-lite"/>
    </source>
</evidence>
<dbReference type="GO" id="GO:0006357">
    <property type="term" value="P:regulation of transcription by RNA polymerase II"/>
    <property type="evidence" value="ECO:0007669"/>
    <property type="project" value="TreeGrafter"/>
</dbReference>
<dbReference type="GO" id="GO:0032221">
    <property type="term" value="C:Rpd3S complex"/>
    <property type="evidence" value="ECO:0007669"/>
    <property type="project" value="TreeGrafter"/>
</dbReference>
<dbReference type="SUPFAM" id="SSF57903">
    <property type="entry name" value="FYVE/PHD zinc finger"/>
    <property type="match status" value="2"/>
</dbReference>
<dbReference type="GeneID" id="91085672"/>
<evidence type="ECO:0000256" key="2">
    <source>
        <dbReference type="ARBA" id="ARBA00022771"/>
    </source>
</evidence>
<keyword evidence="2 4" id="KW-0863">Zinc-finger</keyword>
<feature type="compositionally biased region" description="Basic and acidic residues" evidence="5">
    <location>
        <begin position="143"/>
        <end position="153"/>
    </location>
</feature>
<dbReference type="InterPro" id="IPR052819">
    <property type="entry name" value="Chromatin_regulatory_protein"/>
</dbReference>
<evidence type="ECO:0000259" key="6">
    <source>
        <dbReference type="PROSITE" id="PS50016"/>
    </source>
</evidence>
<organism evidence="7 8">
    <name type="scientific">Cryptococcus depauperatus CBS 7841</name>
    <dbReference type="NCBI Taxonomy" id="1295531"/>
    <lineage>
        <taxon>Eukaryota</taxon>
        <taxon>Fungi</taxon>
        <taxon>Dikarya</taxon>
        <taxon>Basidiomycota</taxon>
        <taxon>Agaricomycotina</taxon>
        <taxon>Tremellomycetes</taxon>
        <taxon>Tremellales</taxon>
        <taxon>Cryptococcaceae</taxon>
        <taxon>Cryptococcus</taxon>
    </lineage>
</organism>
<dbReference type="SMART" id="SM00249">
    <property type="entry name" value="PHD"/>
    <property type="match status" value="2"/>
</dbReference>
<dbReference type="CDD" id="cd15535">
    <property type="entry name" value="PHD1_Rco1"/>
    <property type="match status" value="1"/>
</dbReference>
<evidence type="ECO:0000256" key="3">
    <source>
        <dbReference type="ARBA" id="ARBA00022833"/>
    </source>
</evidence>
<dbReference type="KEGG" id="cdep:91085672"/>
<dbReference type="GO" id="GO:0008270">
    <property type="term" value="F:zinc ion binding"/>
    <property type="evidence" value="ECO:0007669"/>
    <property type="project" value="UniProtKB-KW"/>
</dbReference>
<protein>
    <recommendedName>
        <fullName evidence="6">PHD-type domain-containing protein</fullName>
    </recommendedName>
</protein>
<dbReference type="PANTHER" id="PTHR47636">
    <property type="entry name" value="TRANSCRIPTIONAL REGULATORY PROTEIN RCO1"/>
    <property type="match status" value="1"/>
</dbReference>
<name>A0AAJ8M075_9TREE</name>
<dbReference type="PROSITE" id="PS01359">
    <property type="entry name" value="ZF_PHD_1"/>
    <property type="match status" value="1"/>
</dbReference>
<keyword evidence="8" id="KW-1185">Reference proteome</keyword>
<dbReference type="InterPro" id="IPR019787">
    <property type="entry name" value="Znf_PHD-finger"/>
</dbReference>
<dbReference type="InterPro" id="IPR001965">
    <property type="entry name" value="Znf_PHD"/>
</dbReference>